<evidence type="ECO:0000313" key="2">
    <source>
        <dbReference type="Proteomes" id="UP000054560"/>
    </source>
</evidence>
<sequence length="231" mass="24355">MSISNLYSPKKLVTCSIAAIALAGSSTFAYSINRRQAQRCASGTVHLDGWVFTRSCGNDAVQPTFMIDVPIGDTCFTVPAAPPLEIPFYTTVVYTGTGYDVIIFLDEGCVTPFVFLPENYRLGDCVIVPSSIDDIYIVGSCSEGAGEADQIDDGIGSDAQPILNKPMVMASEEAMASEEVMASGEVAASEEATANDEVTAGEEAMISEEVTVSEEVTASAEVMASEEVIGK</sequence>
<dbReference type="GeneID" id="25907818"/>
<reference evidence="1 2" key="1">
    <citation type="submission" date="2011-02" db="EMBL/GenBank/DDBJ databases">
        <title>The Genome Sequence of Sphaeroforma arctica JP610.</title>
        <authorList>
            <consortium name="The Broad Institute Genome Sequencing Platform"/>
            <person name="Russ C."/>
            <person name="Cuomo C."/>
            <person name="Young S.K."/>
            <person name="Zeng Q."/>
            <person name="Gargeya S."/>
            <person name="Alvarado L."/>
            <person name="Berlin A."/>
            <person name="Chapman S.B."/>
            <person name="Chen Z."/>
            <person name="Freedman E."/>
            <person name="Gellesch M."/>
            <person name="Goldberg J."/>
            <person name="Griggs A."/>
            <person name="Gujja S."/>
            <person name="Heilman E."/>
            <person name="Heiman D."/>
            <person name="Howarth C."/>
            <person name="Mehta T."/>
            <person name="Neiman D."/>
            <person name="Pearson M."/>
            <person name="Roberts A."/>
            <person name="Saif S."/>
            <person name="Shea T."/>
            <person name="Shenoy N."/>
            <person name="Sisk P."/>
            <person name="Stolte C."/>
            <person name="Sykes S."/>
            <person name="White J."/>
            <person name="Yandava C."/>
            <person name="Burger G."/>
            <person name="Gray M.W."/>
            <person name="Holland P.W.H."/>
            <person name="King N."/>
            <person name="Lang F.B.F."/>
            <person name="Roger A.J."/>
            <person name="Ruiz-Trillo I."/>
            <person name="Haas B."/>
            <person name="Nusbaum C."/>
            <person name="Birren B."/>
        </authorList>
    </citation>
    <scope>NUCLEOTIDE SEQUENCE [LARGE SCALE GENOMIC DNA]</scope>
    <source>
        <strain evidence="1 2">JP610</strain>
    </source>
</reference>
<organism evidence="1 2">
    <name type="scientific">Sphaeroforma arctica JP610</name>
    <dbReference type="NCBI Taxonomy" id="667725"/>
    <lineage>
        <taxon>Eukaryota</taxon>
        <taxon>Ichthyosporea</taxon>
        <taxon>Ichthyophonida</taxon>
        <taxon>Sphaeroforma</taxon>
    </lineage>
</organism>
<dbReference type="RefSeq" id="XP_014154225.1">
    <property type="nucleotide sequence ID" value="XM_014298750.1"/>
</dbReference>
<gene>
    <name evidence="1" type="ORF">SARC_07314</name>
</gene>
<dbReference type="Proteomes" id="UP000054560">
    <property type="component" value="Unassembled WGS sequence"/>
</dbReference>
<accession>A0A0L0FWJ1</accession>
<protein>
    <submittedName>
        <fullName evidence="1">Uncharacterized protein</fullName>
    </submittedName>
</protein>
<dbReference type="EMBL" id="KQ242168">
    <property type="protein sequence ID" value="KNC80323.1"/>
    <property type="molecule type" value="Genomic_DNA"/>
</dbReference>
<dbReference type="AlphaFoldDB" id="A0A0L0FWJ1"/>
<evidence type="ECO:0000313" key="1">
    <source>
        <dbReference type="EMBL" id="KNC80323.1"/>
    </source>
</evidence>
<proteinExistence type="predicted"/>
<name>A0A0L0FWJ1_9EUKA</name>
<keyword evidence="2" id="KW-1185">Reference proteome</keyword>